<accession>A0ABD3HSH1</accession>
<protein>
    <submittedName>
        <fullName evidence="2">Uncharacterized protein</fullName>
    </submittedName>
</protein>
<gene>
    <name evidence="2" type="ORF">R1sor_008138</name>
</gene>
<organism evidence="2 3">
    <name type="scientific">Riccia sorocarpa</name>
    <dbReference type="NCBI Taxonomy" id="122646"/>
    <lineage>
        <taxon>Eukaryota</taxon>
        <taxon>Viridiplantae</taxon>
        <taxon>Streptophyta</taxon>
        <taxon>Embryophyta</taxon>
        <taxon>Marchantiophyta</taxon>
        <taxon>Marchantiopsida</taxon>
        <taxon>Marchantiidae</taxon>
        <taxon>Marchantiales</taxon>
        <taxon>Ricciaceae</taxon>
        <taxon>Riccia</taxon>
    </lineage>
</organism>
<dbReference type="EMBL" id="JBJQOH010000003">
    <property type="protein sequence ID" value="KAL3694487.1"/>
    <property type="molecule type" value="Genomic_DNA"/>
</dbReference>
<reference evidence="2 3" key="1">
    <citation type="submission" date="2024-09" db="EMBL/GenBank/DDBJ databases">
        <title>Chromosome-scale assembly of Riccia sorocarpa.</title>
        <authorList>
            <person name="Paukszto L."/>
        </authorList>
    </citation>
    <scope>NUCLEOTIDE SEQUENCE [LARGE SCALE GENOMIC DNA]</scope>
    <source>
        <strain evidence="2">LP-2024</strain>
        <tissue evidence="2">Aerial parts of the thallus</tissue>
    </source>
</reference>
<sequence length="180" mass="20082">MTRPPRLKYPSDAKNYHDTAQFAHTIRLPEELLQPYLNLKIALGSRTTHADVIRFLFEAADVAIQTVLQSAEVCVVSDSQEHLPMEDPAEADPDNNSGDVAADSEDLDPKVLDEASRMLAVPDRFDPVVIQDSQIQQDLEPSRVTFEASNAFWAKSKDHSFYTWNVASTVPEVGSMVHCQ</sequence>
<evidence type="ECO:0000313" key="2">
    <source>
        <dbReference type="EMBL" id="KAL3694487.1"/>
    </source>
</evidence>
<keyword evidence="3" id="KW-1185">Reference proteome</keyword>
<feature type="region of interest" description="Disordered" evidence="1">
    <location>
        <begin position="84"/>
        <end position="105"/>
    </location>
</feature>
<dbReference type="AlphaFoldDB" id="A0ABD3HSH1"/>
<comment type="caution">
    <text evidence="2">The sequence shown here is derived from an EMBL/GenBank/DDBJ whole genome shotgun (WGS) entry which is preliminary data.</text>
</comment>
<proteinExistence type="predicted"/>
<name>A0ABD3HSH1_9MARC</name>
<evidence type="ECO:0000313" key="3">
    <source>
        <dbReference type="Proteomes" id="UP001633002"/>
    </source>
</evidence>
<dbReference type="Proteomes" id="UP001633002">
    <property type="component" value="Unassembled WGS sequence"/>
</dbReference>
<evidence type="ECO:0000256" key="1">
    <source>
        <dbReference type="SAM" id="MobiDB-lite"/>
    </source>
</evidence>